<proteinExistence type="predicted"/>
<protein>
    <submittedName>
        <fullName evidence="1">Uncharacterized protein</fullName>
    </submittedName>
</protein>
<gene>
    <name evidence="1" type="ORF">BDR25DRAFT_354580</name>
</gene>
<sequence>MLDSILLRPFSLLQFLLALDFPFLISVSNSSITNPSIPIHRSIGFGPTTNPFWDSNVVRRFDSTVGSSADTRASNGPYKVNRNGHVFSTNVPSSLYGDQ</sequence>
<accession>A0ACB6QXN8</accession>
<evidence type="ECO:0000313" key="1">
    <source>
        <dbReference type="EMBL" id="KAF2471338.1"/>
    </source>
</evidence>
<comment type="caution">
    <text evidence="1">The sequence shown here is derived from an EMBL/GenBank/DDBJ whole genome shotgun (WGS) entry which is preliminary data.</text>
</comment>
<evidence type="ECO:0000313" key="2">
    <source>
        <dbReference type="Proteomes" id="UP000799755"/>
    </source>
</evidence>
<keyword evidence="2" id="KW-1185">Reference proteome</keyword>
<name>A0ACB6QXN8_9PLEO</name>
<dbReference type="EMBL" id="MU003505">
    <property type="protein sequence ID" value="KAF2471338.1"/>
    <property type="molecule type" value="Genomic_DNA"/>
</dbReference>
<dbReference type="Proteomes" id="UP000799755">
    <property type="component" value="Unassembled WGS sequence"/>
</dbReference>
<reference evidence="1" key="1">
    <citation type="journal article" date="2020" name="Stud. Mycol.">
        <title>101 Dothideomycetes genomes: a test case for predicting lifestyles and emergence of pathogens.</title>
        <authorList>
            <person name="Haridas S."/>
            <person name="Albert R."/>
            <person name="Binder M."/>
            <person name="Bloem J."/>
            <person name="Labutti K."/>
            <person name="Salamov A."/>
            <person name="Andreopoulos B."/>
            <person name="Baker S."/>
            <person name="Barry K."/>
            <person name="Bills G."/>
            <person name="Bluhm B."/>
            <person name="Cannon C."/>
            <person name="Castanera R."/>
            <person name="Culley D."/>
            <person name="Daum C."/>
            <person name="Ezra D."/>
            <person name="Gonzalez J."/>
            <person name="Henrissat B."/>
            <person name="Kuo A."/>
            <person name="Liang C."/>
            <person name="Lipzen A."/>
            <person name="Lutzoni F."/>
            <person name="Magnuson J."/>
            <person name="Mondo S."/>
            <person name="Nolan M."/>
            <person name="Ohm R."/>
            <person name="Pangilinan J."/>
            <person name="Park H.-J."/>
            <person name="Ramirez L."/>
            <person name="Alfaro M."/>
            <person name="Sun H."/>
            <person name="Tritt A."/>
            <person name="Yoshinaga Y."/>
            <person name="Zwiers L.-H."/>
            <person name="Turgeon B."/>
            <person name="Goodwin S."/>
            <person name="Spatafora J."/>
            <person name="Crous P."/>
            <person name="Grigoriev I."/>
        </authorList>
    </citation>
    <scope>NUCLEOTIDE SEQUENCE</scope>
    <source>
        <strain evidence="1">ATCC 200398</strain>
    </source>
</reference>
<organism evidence="1 2">
    <name type="scientific">Lindgomyces ingoldianus</name>
    <dbReference type="NCBI Taxonomy" id="673940"/>
    <lineage>
        <taxon>Eukaryota</taxon>
        <taxon>Fungi</taxon>
        <taxon>Dikarya</taxon>
        <taxon>Ascomycota</taxon>
        <taxon>Pezizomycotina</taxon>
        <taxon>Dothideomycetes</taxon>
        <taxon>Pleosporomycetidae</taxon>
        <taxon>Pleosporales</taxon>
        <taxon>Lindgomycetaceae</taxon>
        <taxon>Lindgomyces</taxon>
    </lineage>
</organism>